<comment type="caution">
    <text evidence="1">The sequence shown here is derived from an EMBL/GenBank/DDBJ whole genome shotgun (WGS) entry which is preliminary data.</text>
</comment>
<gene>
    <name evidence="1" type="ORF">BGX16_2071</name>
</gene>
<accession>A0A2M9A8K9</accession>
<name>A0A2M9A8K9_9BACT</name>
<reference evidence="1 2" key="1">
    <citation type="submission" date="2017-11" db="EMBL/GenBank/DDBJ databases">
        <title>Animal gut microbial communities from fecal samples from Wisconsin, USA.</title>
        <authorList>
            <person name="Neumann A."/>
        </authorList>
    </citation>
    <scope>NUCLEOTIDE SEQUENCE [LARGE SCALE GENOMIC DNA]</scope>
    <source>
        <strain evidence="1 2">UWS3</strain>
    </source>
</reference>
<protein>
    <submittedName>
        <fullName evidence="1">Uncharacterized protein</fullName>
    </submittedName>
</protein>
<dbReference type="AlphaFoldDB" id="A0A2M9A8K9"/>
<dbReference type="Proteomes" id="UP000231134">
    <property type="component" value="Unassembled WGS sequence"/>
</dbReference>
<keyword evidence="2" id="KW-1185">Reference proteome</keyword>
<evidence type="ECO:0000313" key="2">
    <source>
        <dbReference type="Proteomes" id="UP000231134"/>
    </source>
</evidence>
<dbReference type="RefSeq" id="WP_157797985.1">
    <property type="nucleotide sequence ID" value="NZ_PGEX01000001.1"/>
</dbReference>
<organism evidence="1 2">
    <name type="scientific">Hallerella succinigenes</name>
    <dbReference type="NCBI Taxonomy" id="1896222"/>
    <lineage>
        <taxon>Bacteria</taxon>
        <taxon>Pseudomonadati</taxon>
        <taxon>Fibrobacterota</taxon>
        <taxon>Fibrobacteria</taxon>
        <taxon>Fibrobacterales</taxon>
        <taxon>Fibrobacteraceae</taxon>
        <taxon>Hallerella</taxon>
    </lineage>
</organism>
<evidence type="ECO:0000313" key="1">
    <source>
        <dbReference type="EMBL" id="PJJ42055.1"/>
    </source>
</evidence>
<dbReference type="EMBL" id="PGEX01000001">
    <property type="protein sequence ID" value="PJJ42055.1"/>
    <property type="molecule type" value="Genomic_DNA"/>
</dbReference>
<dbReference type="OrthoDB" id="9872652at2"/>
<proteinExistence type="predicted"/>
<sequence>MEQCKIKPWNIRKLHFAIDQLQGAGKRRDRREMHHELDVMTHLLCESRKMTLPDYGQVGGAPISGSGLNMAVFTVKKGKFPQEIEMQENFFPCRLVEGERGDCLVCVVASAEIAKALAAKLEVDSYIFMERAAARAPEFSQYSKTTDDTGYYYLVQVNSSLPLQEPSAVFDAIAQIDALVDGLDEKTRKMLSEENVDEFQKFRKRAYYMHNGLGKEAYPHVQPYPF</sequence>